<evidence type="ECO:0000313" key="1">
    <source>
        <dbReference type="EMBL" id="NKE43569.1"/>
    </source>
</evidence>
<protein>
    <submittedName>
        <fullName evidence="1">Uncharacterized protein</fullName>
    </submittedName>
</protein>
<sequence>MSADLEVGYERHPVGTERFRAGKTYLRRRSTGDLDISVGPCNITLGGKYQTIISVTKEDTLRLMAEAFKGEPFGQVIAELAAAMAETD</sequence>
<organism evidence="1 2">
    <name type="scientific">Falsiroseomonas frigidaquae</name>
    <dbReference type="NCBI Taxonomy" id="487318"/>
    <lineage>
        <taxon>Bacteria</taxon>
        <taxon>Pseudomonadati</taxon>
        <taxon>Pseudomonadota</taxon>
        <taxon>Alphaproteobacteria</taxon>
        <taxon>Acetobacterales</taxon>
        <taxon>Roseomonadaceae</taxon>
        <taxon>Falsiroseomonas</taxon>
    </lineage>
</organism>
<evidence type="ECO:0000313" key="2">
    <source>
        <dbReference type="Proteomes" id="UP000765160"/>
    </source>
</evidence>
<dbReference type="RefSeq" id="WP_168046673.1">
    <property type="nucleotide sequence ID" value="NZ_JAATJR010000001.1"/>
</dbReference>
<comment type="caution">
    <text evidence="1">The sequence shown here is derived from an EMBL/GenBank/DDBJ whole genome shotgun (WGS) entry which is preliminary data.</text>
</comment>
<name>A0ABX1EUI1_9PROT</name>
<accession>A0ABX1EUI1</accession>
<gene>
    <name evidence="1" type="ORF">HB662_02190</name>
</gene>
<dbReference type="EMBL" id="JAAVTX010000001">
    <property type="protein sequence ID" value="NKE43569.1"/>
    <property type="molecule type" value="Genomic_DNA"/>
</dbReference>
<keyword evidence="2" id="KW-1185">Reference proteome</keyword>
<reference evidence="1 2" key="1">
    <citation type="submission" date="2020-03" db="EMBL/GenBank/DDBJ databases">
        <title>Roseomonas selenitidurans sp. nov. isolated from soil.</title>
        <authorList>
            <person name="Liu H."/>
        </authorList>
    </citation>
    <scope>NUCLEOTIDE SEQUENCE [LARGE SCALE GENOMIC DNA]</scope>
    <source>
        <strain evidence="1 2">JCM 15073</strain>
    </source>
</reference>
<dbReference type="Proteomes" id="UP000765160">
    <property type="component" value="Unassembled WGS sequence"/>
</dbReference>
<proteinExistence type="predicted"/>